<dbReference type="Pfam" id="PF11127">
    <property type="entry name" value="YgaP-like_TM"/>
    <property type="match status" value="1"/>
</dbReference>
<name>A0A5S3PS38_9FLAO</name>
<proteinExistence type="predicted"/>
<dbReference type="EMBL" id="VATY01000002">
    <property type="protein sequence ID" value="TMM57481.1"/>
    <property type="molecule type" value="Genomic_DNA"/>
</dbReference>
<evidence type="ECO:0000313" key="4">
    <source>
        <dbReference type="Proteomes" id="UP000310314"/>
    </source>
</evidence>
<feature type="domain" description="Inner membrane protein YgaP-like transmembrane" evidence="2">
    <location>
        <begin position="1"/>
        <end position="67"/>
    </location>
</feature>
<dbReference type="RefSeq" id="WP_138658500.1">
    <property type="nucleotide sequence ID" value="NZ_VATY01000002.1"/>
</dbReference>
<evidence type="ECO:0000313" key="3">
    <source>
        <dbReference type="EMBL" id="TMM57481.1"/>
    </source>
</evidence>
<reference evidence="3 4" key="1">
    <citation type="submission" date="2019-05" db="EMBL/GenBank/DDBJ databases">
        <authorList>
            <person name="Zhang J.-Y."/>
            <person name="Feg X."/>
            <person name="Du Z.-J."/>
        </authorList>
    </citation>
    <scope>NUCLEOTIDE SEQUENCE [LARGE SCALE GENOMIC DNA]</scope>
    <source>
        <strain evidence="3 4">RZ26</strain>
    </source>
</reference>
<gene>
    <name evidence="3" type="ORF">FEE95_13440</name>
</gene>
<keyword evidence="4" id="KW-1185">Reference proteome</keyword>
<dbReference type="InterPro" id="IPR021309">
    <property type="entry name" value="YgaP-like_TM"/>
</dbReference>
<dbReference type="OrthoDB" id="9804804at2"/>
<keyword evidence="1" id="KW-1133">Transmembrane helix</keyword>
<sequence>MKKNMGGADRIIRFIVATVVGVLFYMNIIEGTLAYVLLALAGIFVLTSFISFCPLYALVGLNTCKVKD</sequence>
<evidence type="ECO:0000259" key="2">
    <source>
        <dbReference type="Pfam" id="PF11127"/>
    </source>
</evidence>
<keyword evidence="1" id="KW-0472">Membrane</keyword>
<accession>A0A5S3PS38</accession>
<protein>
    <submittedName>
        <fullName evidence="3">DUF2892 domain-containing protein</fullName>
    </submittedName>
</protein>
<feature type="transmembrane region" description="Helical" evidence="1">
    <location>
        <begin position="12"/>
        <end position="29"/>
    </location>
</feature>
<dbReference type="Proteomes" id="UP000310314">
    <property type="component" value="Unassembled WGS sequence"/>
</dbReference>
<dbReference type="AlphaFoldDB" id="A0A5S3PS38"/>
<keyword evidence="1" id="KW-0812">Transmembrane</keyword>
<feature type="transmembrane region" description="Helical" evidence="1">
    <location>
        <begin position="35"/>
        <end position="59"/>
    </location>
</feature>
<evidence type="ECO:0000256" key="1">
    <source>
        <dbReference type="SAM" id="Phobius"/>
    </source>
</evidence>
<comment type="caution">
    <text evidence="3">The sequence shown here is derived from an EMBL/GenBank/DDBJ whole genome shotgun (WGS) entry which is preliminary data.</text>
</comment>
<organism evidence="3 4">
    <name type="scientific">Maribacter algarum</name>
    <name type="common">ex Zhang et al. 2020</name>
    <dbReference type="NCBI Taxonomy" id="2578118"/>
    <lineage>
        <taxon>Bacteria</taxon>
        <taxon>Pseudomonadati</taxon>
        <taxon>Bacteroidota</taxon>
        <taxon>Flavobacteriia</taxon>
        <taxon>Flavobacteriales</taxon>
        <taxon>Flavobacteriaceae</taxon>
        <taxon>Maribacter</taxon>
    </lineage>
</organism>